<protein>
    <submittedName>
        <fullName evidence="6">Nucleoporin, transmembrane ring glycoprotein subunit Pom152</fullName>
    </submittedName>
</protein>
<dbReference type="GO" id="GO:0070762">
    <property type="term" value="C:nuclear pore transmembrane ring"/>
    <property type="evidence" value="ECO:0007669"/>
    <property type="project" value="TreeGrafter"/>
</dbReference>
<dbReference type="InterPro" id="IPR056542">
    <property type="entry name" value="Ig-like_POM152_1st"/>
</dbReference>
<dbReference type="GO" id="GO:0006999">
    <property type="term" value="P:nuclear pore organization"/>
    <property type="evidence" value="ECO:0007669"/>
    <property type="project" value="TreeGrafter"/>
</dbReference>
<evidence type="ECO:0000259" key="1">
    <source>
        <dbReference type="Pfam" id="PF23664"/>
    </source>
</evidence>
<dbReference type="GO" id="GO:0006606">
    <property type="term" value="P:protein import into nucleus"/>
    <property type="evidence" value="ECO:0007669"/>
    <property type="project" value="TreeGrafter"/>
</dbReference>
<feature type="domain" description="Nucleoporin POM152 N-terminal transmembrane" evidence="2">
    <location>
        <begin position="21"/>
        <end position="106"/>
    </location>
</feature>
<keyword evidence="6" id="KW-0472">Membrane</keyword>
<feature type="domain" description="Nucleoporin POM152 Ig-like" evidence="3">
    <location>
        <begin position="736"/>
        <end position="822"/>
    </location>
</feature>
<dbReference type="Pfam" id="PF24527">
    <property type="entry name" value="Ig-like_Pom152_9"/>
    <property type="match status" value="1"/>
</dbReference>
<feature type="domain" description="Nucleoporin POM152 immunoglobulin-like" evidence="1">
    <location>
        <begin position="528"/>
        <end position="627"/>
    </location>
</feature>
<gene>
    <name evidence="6" type="primary">pom152</name>
    <name evidence="6" type="ORF">SOMG_02594</name>
</gene>
<evidence type="ECO:0000259" key="3">
    <source>
        <dbReference type="Pfam" id="PF24312"/>
    </source>
</evidence>
<name>A0AAE9WE59_9SCHI</name>
<dbReference type="InterPro" id="IPR056540">
    <property type="entry name" value="TMD_POM152"/>
</dbReference>
<dbReference type="InterPro" id="IPR056543">
    <property type="entry name" value="Ig-like_POM152_9th"/>
</dbReference>
<keyword evidence="7" id="KW-1185">Reference proteome</keyword>
<dbReference type="InterPro" id="IPR037701">
    <property type="entry name" value="Pom152"/>
</dbReference>
<dbReference type="AlphaFoldDB" id="A0AAE9WE59"/>
<dbReference type="InterPro" id="IPR056541">
    <property type="entry name" value="Ig-like_POM152"/>
</dbReference>
<dbReference type="Pfam" id="PF24312">
    <property type="entry name" value="Ig-like_POM152"/>
    <property type="match status" value="2"/>
</dbReference>
<dbReference type="EMBL" id="CP115612">
    <property type="protein sequence ID" value="WBW73989.1"/>
    <property type="molecule type" value="Genomic_DNA"/>
</dbReference>
<dbReference type="GeneID" id="80876075"/>
<evidence type="ECO:0000259" key="5">
    <source>
        <dbReference type="Pfam" id="PF24527"/>
    </source>
</evidence>
<evidence type="ECO:0000313" key="6">
    <source>
        <dbReference type="EMBL" id="WBW73989.1"/>
    </source>
</evidence>
<feature type="domain" description="Nucleoporin POM152 first Ig-like" evidence="4">
    <location>
        <begin position="160"/>
        <end position="268"/>
    </location>
</feature>
<feature type="domain" description="Nucleoporin POM152 ninth Ig-like" evidence="5">
    <location>
        <begin position="1066"/>
        <end position="1138"/>
    </location>
</feature>
<evidence type="ECO:0000259" key="4">
    <source>
        <dbReference type="Pfam" id="PF24519"/>
    </source>
</evidence>
<dbReference type="Pfam" id="PF24097">
    <property type="entry name" value="TMD_POM152"/>
    <property type="match status" value="1"/>
</dbReference>
<dbReference type="Proteomes" id="UP001212411">
    <property type="component" value="Chromosome 2"/>
</dbReference>
<reference evidence="6 7" key="1">
    <citation type="journal article" date="2023" name="G3 (Bethesda)">
        <title>A high-quality reference genome for the fission yeast Schizosaccharomyces osmophilus.</title>
        <authorList>
            <person name="Jia G.S."/>
            <person name="Zhang W.C."/>
            <person name="Liang Y."/>
            <person name="Liu X.H."/>
            <person name="Rhind N."/>
            <person name="Pidoux A."/>
            <person name="Brysch-Herzberg M."/>
            <person name="Du L.L."/>
        </authorList>
    </citation>
    <scope>NUCLEOTIDE SEQUENCE [LARGE SCALE GENOMIC DNA]</scope>
    <source>
        <strain evidence="6 7">CBS 15793</strain>
    </source>
</reference>
<feature type="domain" description="Nucleoporin POM152 immunoglobulin-like" evidence="1">
    <location>
        <begin position="857"/>
        <end position="936"/>
    </location>
</feature>
<feature type="domain" description="Nucleoporin POM152 Ig-like" evidence="3">
    <location>
        <begin position="424"/>
        <end position="523"/>
    </location>
</feature>
<dbReference type="KEGG" id="som:SOMG_02594"/>
<proteinExistence type="predicted"/>
<accession>A0AAE9WE59</accession>
<dbReference type="PANTHER" id="PTHR28206:SF1">
    <property type="entry name" value="NUCLEOPORIN POM152"/>
    <property type="match status" value="1"/>
</dbReference>
<organism evidence="6 7">
    <name type="scientific">Schizosaccharomyces osmophilus</name>
    <dbReference type="NCBI Taxonomy" id="2545709"/>
    <lineage>
        <taxon>Eukaryota</taxon>
        <taxon>Fungi</taxon>
        <taxon>Dikarya</taxon>
        <taxon>Ascomycota</taxon>
        <taxon>Taphrinomycotina</taxon>
        <taxon>Schizosaccharomycetes</taxon>
        <taxon>Schizosaccharomycetales</taxon>
        <taxon>Schizosaccharomycetaceae</taxon>
        <taxon>Schizosaccharomyces</taxon>
    </lineage>
</organism>
<dbReference type="InterPro" id="IPR056544">
    <property type="entry name" value="Ig_POM152"/>
</dbReference>
<sequence length="1244" mass="139822">MVSRVSSRERPRPLVSESIIDAPSQRFYAIGVLIALQAYKIYDLFKLGTSSYLEGSKTSFLVKWILIDALYLQILPRFRIPWLSFQPTTTILQIVAFATLNLLLISISSLRVVTLGSIVFPYWKEKEYAIAEHKINPRSVLHNSSRILGQYTVQILPEGTAKLNPDNQHFCLPENGKNDFVEFAVQFNSTTPKSIVYSYRDFSSDLESETELSGRALKKLVTTSIRNPKDPRLQTIYIKANKRGLYKLKKVVDKSNLGVRVVRSEAVVVSCPSAALTSSKFSVHTHEKCVGDEDSIELDVIGVPPLKLSYKTWDGKRSNTYFIDSVVPKDYRLHPLMLSNNPKDIAFYKGLDMQYAKSSEVQIPIGTPLETYGEWLYAIENVTDVFGNTYVFPSVEEFFAKYSNNEDESDQLSDHTYKVLVHQRPEVKFRECSLENPANLFPGKDVSLSIATSYNLADDLEVSLGRYDLGLDPQNLTVAPNSQDTYKLEPHSPSVKVKETGIYVLSGVSSKYCSGDVLVPNTCLVVTPPETKLHVGFEEISDQCAGSIGARADLEFEGTPPFKVAYRMIKDNKASRIQYITTDRTRYQLNFTPKRSGKYRYVILGVEDANYGYKELSGSAYSKEQTVFPLADAAFEENTNGEMSSIVKSCCIGDTIKIPVSLVGSSPWKLEYEILRNNKRESIQVVESKNQRYMIETPALIHGSQYTITLVSVEDANGCKRALNTADTIIKVRRQRPTATFYSSDGNYRLESVQNSMLSIPLRLAGEQPWFIEYDHVSPDGKPTRYQAVFHDPNSHLNVNKAGTYSLVSVRDSSCPGSIQNPLQAYEVEWLPKPSLSMPLKASWKTSHAYHYEQEPVCAGEGSAFDIELNGASPYVLEYEKSLVDENGRHHSAQRSEVSTMQNGVLLKTDTSHFGTYKYEFLRLSDALYDKVEARTVDEWGSHKLIIHQKVNKLPVASFMESNKLYTFCIHSDSNYLEEQQIGVKLNGKGPFAMGFEIKNEMTGAVNKITVNEVYGPVYKFIFPKDQLTLGKHTVRLLHVRDGNGCQSSIPKEDPIVTVSVAEKASMVPIESHEYFCVGDRLSYALQGAPPFEIDYEFNGNKKHAKSNQHIFTRIAEFPGLVTMKSISDHGSPCRAELDPPIQNRVYDIPTVKVSDGGEVIENIHEGDQAEISFHFTGTPPFSFTYCRKAIGRKGPGKILEMHTITGIYDYEYKVLSSTEGVYTVLSVQDKYCRYPRDSSPLST</sequence>
<dbReference type="Pfam" id="PF24519">
    <property type="entry name" value="Ig-like_Pom152_1"/>
    <property type="match status" value="1"/>
</dbReference>
<evidence type="ECO:0000259" key="2">
    <source>
        <dbReference type="Pfam" id="PF24097"/>
    </source>
</evidence>
<dbReference type="Pfam" id="PF23664">
    <property type="entry name" value="Ig_Pom152"/>
    <property type="match status" value="2"/>
</dbReference>
<keyword evidence="6" id="KW-0812">Transmembrane</keyword>
<dbReference type="RefSeq" id="XP_056038232.1">
    <property type="nucleotide sequence ID" value="XM_056181386.1"/>
</dbReference>
<dbReference type="PANTHER" id="PTHR28206">
    <property type="entry name" value="NUCLEOPORIN POM152"/>
    <property type="match status" value="1"/>
</dbReference>
<dbReference type="GO" id="GO:0017056">
    <property type="term" value="F:structural constituent of nuclear pore"/>
    <property type="evidence" value="ECO:0007669"/>
    <property type="project" value="InterPro"/>
</dbReference>
<evidence type="ECO:0000313" key="7">
    <source>
        <dbReference type="Proteomes" id="UP001212411"/>
    </source>
</evidence>